<dbReference type="InterPro" id="IPR010091">
    <property type="entry name" value="Thiazolinyl_imide_reductase"/>
</dbReference>
<organism evidence="4 5">
    <name type="scientific">Streptomyces finlayi</name>
    <dbReference type="NCBI Taxonomy" id="67296"/>
    <lineage>
        <taxon>Bacteria</taxon>
        <taxon>Bacillati</taxon>
        <taxon>Actinomycetota</taxon>
        <taxon>Actinomycetes</taxon>
        <taxon>Kitasatosporales</taxon>
        <taxon>Streptomycetaceae</taxon>
        <taxon>Streptomyces</taxon>
    </lineage>
</organism>
<dbReference type="InterPro" id="IPR000683">
    <property type="entry name" value="Gfo/Idh/MocA-like_OxRdtase_N"/>
</dbReference>
<dbReference type="AlphaFoldDB" id="A0A918X071"/>
<evidence type="ECO:0000259" key="2">
    <source>
        <dbReference type="Pfam" id="PF01408"/>
    </source>
</evidence>
<dbReference type="Proteomes" id="UP000638353">
    <property type="component" value="Unassembled WGS sequence"/>
</dbReference>
<evidence type="ECO:0008006" key="6">
    <source>
        <dbReference type="Google" id="ProtNLM"/>
    </source>
</evidence>
<dbReference type="NCBIfam" id="TIGR01761">
    <property type="entry name" value="thiaz-red"/>
    <property type="match status" value="1"/>
</dbReference>
<feature type="compositionally biased region" description="Polar residues" evidence="1">
    <location>
        <begin position="1"/>
        <end position="13"/>
    </location>
</feature>
<dbReference type="EMBL" id="BMVC01000008">
    <property type="protein sequence ID" value="GHC99831.1"/>
    <property type="molecule type" value="Genomic_DNA"/>
</dbReference>
<feature type="compositionally biased region" description="Basic residues" evidence="1">
    <location>
        <begin position="14"/>
        <end position="23"/>
    </location>
</feature>
<proteinExistence type="predicted"/>
<accession>A0A918X071</accession>
<feature type="region of interest" description="Disordered" evidence="1">
    <location>
        <begin position="1"/>
        <end position="23"/>
    </location>
</feature>
<dbReference type="Pfam" id="PF01408">
    <property type="entry name" value="GFO_IDH_MocA"/>
    <property type="match status" value="1"/>
</dbReference>
<reference evidence="4" key="2">
    <citation type="submission" date="2020-09" db="EMBL/GenBank/DDBJ databases">
        <authorList>
            <person name="Sun Q."/>
            <person name="Ohkuma M."/>
        </authorList>
    </citation>
    <scope>NUCLEOTIDE SEQUENCE</scope>
    <source>
        <strain evidence="4">JCM 4637</strain>
    </source>
</reference>
<reference evidence="4" key="1">
    <citation type="journal article" date="2014" name="Int. J. Syst. Evol. Microbiol.">
        <title>Complete genome sequence of Corynebacterium casei LMG S-19264T (=DSM 44701T), isolated from a smear-ripened cheese.</title>
        <authorList>
            <consortium name="US DOE Joint Genome Institute (JGI-PGF)"/>
            <person name="Walter F."/>
            <person name="Albersmeier A."/>
            <person name="Kalinowski J."/>
            <person name="Ruckert C."/>
        </authorList>
    </citation>
    <scope>NUCLEOTIDE SEQUENCE</scope>
    <source>
        <strain evidence="4">JCM 4637</strain>
    </source>
</reference>
<dbReference type="Gene3D" id="3.40.50.720">
    <property type="entry name" value="NAD(P)-binding Rossmann-like Domain"/>
    <property type="match status" value="1"/>
</dbReference>
<feature type="domain" description="Gfo/Idh/MocA-like oxidoreductase N-terminal" evidence="2">
    <location>
        <begin position="25"/>
        <end position="140"/>
    </location>
</feature>
<evidence type="ECO:0000259" key="3">
    <source>
        <dbReference type="Pfam" id="PF21390"/>
    </source>
</evidence>
<sequence length="379" mass="41053">MNHPQTHPQTRPRTQPRAHPRTRPRVLVAGTGFGRAYLAAFERADFDFELAGILASGSARSRACAAHYGVPLWSAVEEVPDDVDLACVVVGGVMNGGPGPELSQALLRRGVPVLQEHPLHPDELVACLRAAAESGVVFRLNTHYPYVEPVRRFIAAARDLVARQQPLFLDVTCAFQVLYTVFDVLGQALGSLRPHGIDGVLPATEGAPYRSLTGRFAGVPMSFRLQNELVPSDPDNYSHLFHRITLGTDGGHLTLVNTHGPVQWSMRPHMPADMKDLVRFGDSAAPHLKVASVEHLGPAEGASYDEVLRDLWPQATARAIAATWDDVLAGADSGGHVQYHVALAKLGMRVGEACGPVRLHRPKEPPQLLSAADLLEVRT</sequence>
<evidence type="ECO:0000313" key="4">
    <source>
        <dbReference type="EMBL" id="GHC99831.1"/>
    </source>
</evidence>
<gene>
    <name evidence="4" type="ORF">GCM10010334_43800</name>
</gene>
<dbReference type="InterPro" id="IPR048655">
    <property type="entry name" value="Irp3-like_C"/>
</dbReference>
<dbReference type="Gene3D" id="3.30.360.10">
    <property type="entry name" value="Dihydrodipicolinate Reductase, domain 2"/>
    <property type="match status" value="1"/>
</dbReference>
<name>A0A918X071_9ACTN</name>
<dbReference type="SUPFAM" id="SSF51735">
    <property type="entry name" value="NAD(P)-binding Rossmann-fold domains"/>
    <property type="match status" value="1"/>
</dbReference>
<dbReference type="GO" id="GO:0000166">
    <property type="term" value="F:nucleotide binding"/>
    <property type="evidence" value="ECO:0007669"/>
    <property type="project" value="InterPro"/>
</dbReference>
<evidence type="ECO:0000256" key="1">
    <source>
        <dbReference type="SAM" id="MobiDB-lite"/>
    </source>
</evidence>
<dbReference type="InterPro" id="IPR036291">
    <property type="entry name" value="NAD(P)-bd_dom_sf"/>
</dbReference>
<feature type="domain" description="Thiazolinyl imine reductase-like C-terminal" evidence="3">
    <location>
        <begin position="164"/>
        <end position="265"/>
    </location>
</feature>
<evidence type="ECO:0000313" key="5">
    <source>
        <dbReference type="Proteomes" id="UP000638353"/>
    </source>
</evidence>
<protein>
    <recommendedName>
        <fullName evidence="6">Thiazolinyl imide reductase</fullName>
    </recommendedName>
</protein>
<comment type="caution">
    <text evidence="4">The sequence shown here is derived from an EMBL/GenBank/DDBJ whole genome shotgun (WGS) entry which is preliminary data.</text>
</comment>
<dbReference type="Pfam" id="PF21390">
    <property type="entry name" value="Irp3-like_C"/>
    <property type="match status" value="1"/>
</dbReference>
<dbReference type="RefSeq" id="WP_189824978.1">
    <property type="nucleotide sequence ID" value="NZ_BMVC01000008.1"/>
</dbReference>